<organism evidence="13 14">
    <name type="scientific">Phyllosticta citriasiana</name>
    <dbReference type="NCBI Taxonomy" id="595635"/>
    <lineage>
        <taxon>Eukaryota</taxon>
        <taxon>Fungi</taxon>
        <taxon>Dikarya</taxon>
        <taxon>Ascomycota</taxon>
        <taxon>Pezizomycotina</taxon>
        <taxon>Dothideomycetes</taxon>
        <taxon>Dothideomycetes incertae sedis</taxon>
        <taxon>Botryosphaeriales</taxon>
        <taxon>Phyllostictaceae</taxon>
        <taxon>Phyllosticta</taxon>
    </lineage>
</organism>
<protein>
    <submittedName>
        <fullName evidence="13">RGase B</fullName>
    </submittedName>
</protein>
<dbReference type="Gene3D" id="2.160.20.10">
    <property type="entry name" value="Single-stranded right-handed beta-helix, Pectin lyase-like"/>
    <property type="match status" value="1"/>
</dbReference>
<keyword evidence="6" id="KW-1015">Disulfide bond</keyword>
<evidence type="ECO:0000256" key="7">
    <source>
        <dbReference type="ARBA" id="ARBA00023180"/>
    </source>
</evidence>
<keyword evidence="9" id="KW-0961">Cell wall biogenesis/degradation</keyword>
<dbReference type="EMBL" id="JBBPHU010000018">
    <property type="protein sequence ID" value="KAK7509389.1"/>
    <property type="molecule type" value="Genomic_DNA"/>
</dbReference>
<name>A0ABR1KBI9_9PEZI</name>
<evidence type="ECO:0000256" key="12">
    <source>
        <dbReference type="SAM" id="SignalP"/>
    </source>
</evidence>
<proteinExistence type="inferred from homology"/>
<evidence type="ECO:0000256" key="8">
    <source>
        <dbReference type="ARBA" id="ARBA00023295"/>
    </source>
</evidence>
<feature type="region of interest" description="Disordered" evidence="11">
    <location>
        <begin position="445"/>
        <end position="508"/>
    </location>
</feature>
<feature type="chain" id="PRO_5046459372" evidence="12">
    <location>
        <begin position="21"/>
        <end position="508"/>
    </location>
</feature>
<evidence type="ECO:0000256" key="3">
    <source>
        <dbReference type="ARBA" id="ARBA00022525"/>
    </source>
</evidence>
<dbReference type="Proteomes" id="UP001363622">
    <property type="component" value="Unassembled WGS sequence"/>
</dbReference>
<reference evidence="13 14" key="1">
    <citation type="submission" date="2024-04" db="EMBL/GenBank/DDBJ databases">
        <title>Phyllosticta paracitricarpa is synonymous to the EU quarantine fungus P. citricarpa based on phylogenomic analyses.</title>
        <authorList>
            <consortium name="Lawrence Berkeley National Laboratory"/>
            <person name="Van Ingen-Buijs V.A."/>
            <person name="Van Westerhoven A.C."/>
            <person name="Haridas S."/>
            <person name="Skiadas P."/>
            <person name="Martin F."/>
            <person name="Groenewald J.Z."/>
            <person name="Crous P.W."/>
            <person name="Seidl M.F."/>
        </authorList>
    </citation>
    <scope>NUCLEOTIDE SEQUENCE [LARGE SCALE GENOMIC DNA]</scope>
    <source>
        <strain evidence="13 14">CBS 123371</strain>
    </source>
</reference>
<evidence type="ECO:0000256" key="10">
    <source>
        <dbReference type="RuleBase" id="RU361169"/>
    </source>
</evidence>
<evidence type="ECO:0000256" key="5">
    <source>
        <dbReference type="ARBA" id="ARBA00022801"/>
    </source>
</evidence>
<accession>A0ABR1KBI9</accession>
<feature type="signal peptide" evidence="12">
    <location>
        <begin position="1"/>
        <end position="20"/>
    </location>
</feature>
<keyword evidence="5 10" id="KW-0378">Hydrolase</keyword>
<dbReference type="PANTHER" id="PTHR31736">
    <property type="match status" value="1"/>
</dbReference>
<dbReference type="InterPro" id="IPR011050">
    <property type="entry name" value="Pectin_lyase_fold/virulence"/>
</dbReference>
<evidence type="ECO:0000313" key="14">
    <source>
        <dbReference type="Proteomes" id="UP001363622"/>
    </source>
</evidence>
<dbReference type="PANTHER" id="PTHR31736:SF19">
    <property type="entry name" value="PECTIN LYASE SUPERFAMILY PROTEIN-RELATED"/>
    <property type="match status" value="1"/>
</dbReference>
<keyword evidence="3" id="KW-0964">Secreted</keyword>
<keyword evidence="14" id="KW-1185">Reference proteome</keyword>
<evidence type="ECO:0000256" key="4">
    <source>
        <dbReference type="ARBA" id="ARBA00022729"/>
    </source>
</evidence>
<dbReference type="Pfam" id="PF00295">
    <property type="entry name" value="Glyco_hydro_28"/>
    <property type="match status" value="1"/>
</dbReference>
<evidence type="ECO:0000256" key="6">
    <source>
        <dbReference type="ARBA" id="ARBA00023157"/>
    </source>
</evidence>
<comment type="similarity">
    <text evidence="2 10">Belongs to the glycosyl hydrolase 28 family.</text>
</comment>
<sequence length="508" mass="53217">MHFSTTLLTALAVIPSLVHGQLSGLVGPKTTIEQKKGVKICDVTQFGAKADKSTDLGPALFKAHDACKTGGVIVIPKGDFAMATWVKLAGGAAWALQLDGIIYRTGTKVDNMIMIEHSRDVEVFSSTGEGAIQGNGFEFHKSNSRQGTGPRLMRFWDISDFSFHDVKLVDAPSFSLVIDTCSDGEIYNLVIRNAYIGGTDGIDVWGTNLWIHDCMITNKDECVTIKSPSKFILVESIHCNWSGGCGMGSLPANTDISNIHYKNIYTVKSNAMFIIKSKGGGGKVSAITLENFIGQSNAYGLNVDSNWMGQRPVAGSGVQISGVVATNWRGTMANGAARGFLKAVCANAPCTGIRLDDVVMGSEQGNQHRIECQSSYGEGGCLKPGTGGSYPSNAQLVDAPASGFDAPTLASDLTEDPGGSLPIAIPPFPNMFFPNIMPLKALAAGGGGGGGGGEGGGSGGVGGVVATADQKTTTQQPAVGAETVKTLKRPPPSVRSRRRRRSVERAVA</sequence>
<dbReference type="SUPFAM" id="SSF51126">
    <property type="entry name" value="Pectin lyase-like"/>
    <property type="match status" value="1"/>
</dbReference>
<keyword evidence="4 12" id="KW-0732">Signal</keyword>
<keyword evidence="8 10" id="KW-0326">Glycosidase</keyword>
<comment type="caution">
    <text evidence="13">The sequence shown here is derived from an EMBL/GenBank/DDBJ whole genome shotgun (WGS) entry which is preliminary data.</text>
</comment>
<evidence type="ECO:0000256" key="11">
    <source>
        <dbReference type="SAM" id="MobiDB-lite"/>
    </source>
</evidence>
<comment type="subcellular location">
    <subcellularLocation>
        <location evidence="1">Secreted</location>
    </subcellularLocation>
</comment>
<dbReference type="InterPro" id="IPR012334">
    <property type="entry name" value="Pectin_lyas_fold"/>
</dbReference>
<keyword evidence="7" id="KW-0325">Glycoprotein</keyword>
<evidence type="ECO:0000256" key="9">
    <source>
        <dbReference type="ARBA" id="ARBA00023316"/>
    </source>
</evidence>
<evidence type="ECO:0000256" key="1">
    <source>
        <dbReference type="ARBA" id="ARBA00004613"/>
    </source>
</evidence>
<feature type="compositionally biased region" description="Gly residues" evidence="11">
    <location>
        <begin position="445"/>
        <end position="463"/>
    </location>
</feature>
<gene>
    <name evidence="13" type="ORF">IWZ03DRAFT_91606</name>
</gene>
<evidence type="ECO:0000313" key="13">
    <source>
        <dbReference type="EMBL" id="KAK7509389.1"/>
    </source>
</evidence>
<dbReference type="InterPro" id="IPR000743">
    <property type="entry name" value="Glyco_hydro_28"/>
</dbReference>
<evidence type="ECO:0000256" key="2">
    <source>
        <dbReference type="ARBA" id="ARBA00008834"/>
    </source>
</evidence>